<feature type="compositionally biased region" description="Low complexity" evidence="1">
    <location>
        <begin position="13"/>
        <end position="30"/>
    </location>
</feature>
<protein>
    <submittedName>
        <fullName evidence="2">Uncharacterized protein</fullName>
    </submittedName>
</protein>
<gene>
    <name evidence="2" type="ORF">VNO80_30640</name>
</gene>
<name>A0AAN9QDN1_PHACN</name>
<proteinExistence type="predicted"/>
<reference evidence="2 3" key="1">
    <citation type="submission" date="2024-01" db="EMBL/GenBank/DDBJ databases">
        <title>The genomes of 5 underutilized Papilionoideae crops provide insights into root nodulation and disease resistanc.</title>
        <authorList>
            <person name="Jiang F."/>
        </authorList>
    </citation>
    <scope>NUCLEOTIDE SEQUENCE [LARGE SCALE GENOMIC DNA]</scope>
    <source>
        <strain evidence="2">JINMINGXINNONG_FW02</strain>
        <tissue evidence="2">Leaves</tissue>
    </source>
</reference>
<feature type="region of interest" description="Disordered" evidence="1">
    <location>
        <begin position="1"/>
        <end position="35"/>
    </location>
</feature>
<evidence type="ECO:0000313" key="3">
    <source>
        <dbReference type="Proteomes" id="UP001374584"/>
    </source>
</evidence>
<accession>A0AAN9QDN1</accession>
<sequence>MPASLSAAKRSTALPSSNSAFSFSRLSDSPPGVRNRQEIRGTYLTARKWNHSRLLQDSFDLTGEHLRTLRSEFSREGVPLKLQLRSFPQFFLVPFHECEDVPTQPYPRSSSLKLRSLT</sequence>
<comment type="caution">
    <text evidence="2">The sequence shown here is derived from an EMBL/GenBank/DDBJ whole genome shotgun (WGS) entry which is preliminary data.</text>
</comment>
<evidence type="ECO:0000256" key="1">
    <source>
        <dbReference type="SAM" id="MobiDB-lite"/>
    </source>
</evidence>
<organism evidence="2 3">
    <name type="scientific">Phaseolus coccineus</name>
    <name type="common">Scarlet runner bean</name>
    <name type="synonym">Phaseolus multiflorus</name>
    <dbReference type="NCBI Taxonomy" id="3886"/>
    <lineage>
        <taxon>Eukaryota</taxon>
        <taxon>Viridiplantae</taxon>
        <taxon>Streptophyta</taxon>
        <taxon>Embryophyta</taxon>
        <taxon>Tracheophyta</taxon>
        <taxon>Spermatophyta</taxon>
        <taxon>Magnoliopsida</taxon>
        <taxon>eudicotyledons</taxon>
        <taxon>Gunneridae</taxon>
        <taxon>Pentapetalae</taxon>
        <taxon>rosids</taxon>
        <taxon>fabids</taxon>
        <taxon>Fabales</taxon>
        <taxon>Fabaceae</taxon>
        <taxon>Papilionoideae</taxon>
        <taxon>50 kb inversion clade</taxon>
        <taxon>NPAAA clade</taxon>
        <taxon>indigoferoid/millettioid clade</taxon>
        <taxon>Phaseoleae</taxon>
        <taxon>Phaseolus</taxon>
    </lineage>
</organism>
<dbReference type="Proteomes" id="UP001374584">
    <property type="component" value="Unassembled WGS sequence"/>
</dbReference>
<keyword evidence="3" id="KW-1185">Reference proteome</keyword>
<evidence type="ECO:0000313" key="2">
    <source>
        <dbReference type="EMBL" id="KAK7333860.1"/>
    </source>
</evidence>
<dbReference type="AlphaFoldDB" id="A0AAN9QDN1"/>
<dbReference type="EMBL" id="JAYMYR010000011">
    <property type="protein sequence ID" value="KAK7333860.1"/>
    <property type="molecule type" value="Genomic_DNA"/>
</dbReference>